<gene>
    <name evidence="2" type="ORF">EVOR1521_LOCUS13997</name>
</gene>
<reference evidence="2" key="1">
    <citation type="submission" date="2023-08" db="EMBL/GenBank/DDBJ databases">
        <authorList>
            <person name="Chen Y."/>
            <person name="Shah S."/>
            <person name="Dougan E. K."/>
            <person name="Thang M."/>
            <person name="Chan C."/>
        </authorList>
    </citation>
    <scope>NUCLEOTIDE SEQUENCE</scope>
</reference>
<protein>
    <submittedName>
        <fullName evidence="2">Uncharacterized protein</fullName>
    </submittedName>
</protein>
<keyword evidence="3" id="KW-1185">Reference proteome</keyword>
<evidence type="ECO:0000313" key="3">
    <source>
        <dbReference type="Proteomes" id="UP001178507"/>
    </source>
</evidence>
<evidence type="ECO:0000313" key="2">
    <source>
        <dbReference type="EMBL" id="CAJ1388049.1"/>
    </source>
</evidence>
<organism evidence="2 3">
    <name type="scientific">Effrenium voratum</name>
    <dbReference type="NCBI Taxonomy" id="2562239"/>
    <lineage>
        <taxon>Eukaryota</taxon>
        <taxon>Sar</taxon>
        <taxon>Alveolata</taxon>
        <taxon>Dinophyceae</taxon>
        <taxon>Suessiales</taxon>
        <taxon>Symbiodiniaceae</taxon>
        <taxon>Effrenium</taxon>
    </lineage>
</organism>
<feature type="region of interest" description="Disordered" evidence="1">
    <location>
        <begin position="82"/>
        <end position="126"/>
    </location>
</feature>
<dbReference type="EMBL" id="CAUJNA010001627">
    <property type="protein sequence ID" value="CAJ1388049.1"/>
    <property type="molecule type" value="Genomic_DNA"/>
</dbReference>
<feature type="compositionally biased region" description="Polar residues" evidence="1">
    <location>
        <begin position="82"/>
        <end position="107"/>
    </location>
</feature>
<name>A0AA36N2B5_9DINO</name>
<feature type="compositionally biased region" description="Gly residues" evidence="1">
    <location>
        <begin position="204"/>
        <end position="213"/>
    </location>
</feature>
<comment type="caution">
    <text evidence="2">The sequence shown here is derived from an EMBL/GenBank/DDBJ whole genome shotgun (WGS) entry which is preliminary data.</text>
</comment>
<feature type="compositionally biased region" description="Low complexity" evidence="1">
    <location>
        <begin position="189"/>
        <end position="203"/>
    </location>
</feature>
<proteinExistence type="predicted"/>
<dbReference type="Proteomes" id="UP001178507">
    <property type="component" value="Unassembled WGS sequence"/>
</dbReference>
<dbReference type="AlphaFoldDB" id="A0AA36N2B5"/>
<feature type="region of interest" description="Disordered" evidence="1">
    <location>
        <begin position="169"/>
        <end position="235"/>
    </location>
</feature>
<accession>A0AA36N2B5</accession>
<evidence type="ECO:0000256" key="1">
    <source>
        <dbReference type="SAM" id="MobiDB-lite"/>
    </source>
</evidence>
<feature type="compositionally biased region" description="Basic and acidic residues" evidence="1">
    <location>
        <begin position="223"/>
        <end position="235"/>
    </location>
</feature>
<sequence>MDLPRLLTCDEALHLASLSKSDLRHSASEAERAPRRVEARDGRETWEALAARLCAPLASEPMRAFHERQQIHRRQLEEMSECTFTPDLSTSTASRQLQLRSSPASCQSEDRPPMPKTNPIPEHFSSARAYVSQNVFRRLSRPRRVPEVPTAPEKFGDLRGFLERQNAWEERRQQRLKAPRAPPGPSGPSGPSRRAKSPSIPSRGSGGFGGSGSGYPHVSLKGPSEDTQSRLSPLHEREELISEILQREAWTRSI</sequence>